<evidence type="ECO:0000313" key="1">
    <source>
        <dbReference type="EMBL" id="GKX65607.1"/>
    </source>
</evidence>
<reference evidence="1" key="1">
    <citation type="journal article" date="2025" name="Int. J. Syst. Evol. Microbiol.">
        <title>Inconstantimicrobium mannanitabidum sp. nov., a novel member of the family Clostridiaceae isolated from anoxic soil under the treatment of reductive soil disinfestation.</title>
        <authorList>
            <person name="Ueki A."/>
            <person name="Tonouchi A."/>
            <person name="Honma S."/>
            <person name="Kaku N."/>
            <person name="Ueki K."/>
        </authorList>
    </citation>
    <scope>NUCLEOTIDE SEQUENCE</scope>
    <source>
        <strain evidence="1">TW13</strain>
    </source>
</reference>
<sequence length="72" mass="8332">MENQKQLSEKDRKFLERLAENAYESEILEADELEVALKIIENLNGINVFRATAILNVCIKLCKFKNCRSKSN</sequence>
<gene>
    <name evidence="1" type="ORF">rsdtw13_08650</name>
</gene>
<comment type="caution">
    <text evidence="1">The sequence shown here is derived from an EMBL/GenBank/DDBJ whole genome shotgun (WGS) entry which is preliminary data.</text>
</comment>
<dbReference type="Proteomes" id="UP001058074">
    <property type="component" value="Unassembled WGS sequence"/>
</dbReference>
<name>A0ACB5R8Z6_9CLOT</name>
<accession>A0ACB5R8Z6</accession>
<proteinExistence type="predicted"/>
<evidence type="ECO:0000313" key="2">
    <source>
        <dbReference type="Proteomes" id="UP001058074"/>
    </source>
</evidence>
<protein>
    <submittedName>
        <fullName evidence="1">Uncharacterized protein</fullName>
    </submittedName>
</protein>
<dbReference type="EMBL" id="BROD01000001">
    <property type="protein sequence ID" value="GKX65607.1"/>
    <property type="molecule type" value="Genomic_DNA"/>
</dbReference>
<keyword evidence="2" id="KW-1185">Reference proteome</keyword>
<organism evidence="1 2">
    <name type="scientific">Inconstantimicrobium mannanitabidum</name>
    <dbReference type="NCBI Taxonomy" id="1604901"/>
    <lineage>
        <taxon>Bacteria</taxon>
        <taxon>Bacillati</taxon>
        <taxon>Bacillota</taxon>
        <taxon>Clostridia</taxon>
        <taxon>Eubacteriales</taxon>
        <taxon>Clostridiaceae</taxon>
        <taxon>Inconstantimicrobium</taxon>
    </lineage>
</organism>